<feature type="compositionally biased region" description="Basic residues" evidence="1">
    <location>
        <begin position="1"/>
        <end position="13"/>
    </location>
</feature>
<protein>
    <submittedName>
        <fullName evidence="2">DUF3408 domain-containing protein</fullName>
    </submittedName>
</protein>
<feature type="compositionally biased region" description="Polar residues" evidence="1">
    <location>
        <begin position="33"/>
        <end position="43"/>
    </location>
</feature>
<reference evidence="2 3" key="1">
    <citation type="submission" date="2024-05" db="EMBL/GenBank/DDBJ databases">
        <title>Human gut microbiome strain richness.</title>
        <authorList>
            <person name="Chen-Liaw A."/>
        </authorList>
    </citation>
    <scope>NUCLEOTIDE SEQUENCE [LARGE SCALE GENOMIC DNA]</scope>
    <source>
        <strain evidence="2 3">1001271st1_B1_1001271B_150615</strain>
    </source>
</reference>
<dbReference type="RefSeq" id="WP_262710287.1">
    <property type="nucleotide sequence ID" value="NZ_JBDQBE010000003.1"/>
</dbReference>
<evidence type="ECO:0000313" key="3">
    <source>
        <dbReference type="Proteomes" id="UP001491715"/>
    </source>
</evidence>
<feature type="region of interest" description="Disordered" evidence="1">
    <location>
        <begin position="1"/>
        <end position="53"/>
    </location>
</feature>
<dbReference type="InterPro" id="IPR021823">
    <property type="entry name" value="DUF3408"/>
</dbReference>
<keyword evidence="3" id="KW-1185">Reference proteome</keyword>
<proteinExistence type="predicted"/>
<evidence type="ECO:0000313" key="2">
    <source>
        <dbReference type="EMBL" id="MEO4936928.1"/>
    </source>
</evidence>
<dbReference type="Proteomes" id="UP001491715">
    <property type="component" value="Unassembled WGS sequence"/>
</dbReference>
<dbReference type="EMBL" id="JBDQBE010000003">
    <property type="protein sequence ID" value="MEO4936928.1"/>
    <property type="molecule type" value="Genomic_DNA"/>
</dbReference>
<comment type="caution">
    <text evidence="2">The sequence shown here is derived from an EMBL/GenBank/DDBJ whole genome shotgun (WGS) entry which is preliminary data.</text>
</comment>
<organism evidence="2 3">
    <name type="scientific">Bacteroides humanifaecis</name>
    <dbReference type="NCBI Taxonomy" id="2792859"/>
    <lineage>
        <taxon>Bacteria</taxon>
        <taxon>Pseudomonadati</taxon>
        <taxon>Bacteroidota</taxon>
        <taxon>Bacteroidia</taxon>
        <taxon>Bacteroidales</taxon>
        <taxon>Bacteroidaceae</taxon>
        <taxon>Bacteroides</taxon>
    </lineage>
</organism>
<gene>
    <name evidence="2" type="ORF">ABHZ06_03405</name>
</gene>
<name>A0ABV0HSE4_9BACE</name>
<sequence length="126" mass="14669">MNNKKSMKRTKKNRQADCLQTEKRERTAARSAKCTTDYNQENTGGDFRKDKSRDKPLSTFLQASEIKTRQCIYISREIHEKVAIVASRMGNGLSIGKFVDNIFRDHFRQYGTQYTEQIENAKKVKL</sequence>
<dbReference type="Pfam" id="PF11888">
    <property type="entry name" value="DUF3408"/>
    <property type="match status" value="1"/>
</dbReference>
<evidence type="ECO:0000256" key="1">
    <source>
        <dbReference type="SAM" id="MobiDB-lite"/>
    </source>
</evidence>
<accession>A0ABV0HSE4</accession>